<accession>A0A7J9SEW9</accession>
<name>A0A7J9SEW9_9EURY</name>
<evidence type="ECO:0000259" key="1">
    <source>
        <dbReference type="Pfam" id="PF26404"/>
    </source>
</evidence>
<reference evidence="2 3" key="1">
    <citation type="submission" date="2020-08" db="EMBL/GenBank/DDBJ databases">
        <authorList>
            <person name="Seo M.-J."/>
        </authorList>
    </citation>
    <scope>NUCLEOTIDE SEQUENCE [LARGE SCALE GENOMIC DNA]</scope>
    <source>
        <strain evidence="2 3">MBLA0160</strain>
    </source>
</reference>
<feature type="domain" description="Domain of unknown function" evidence="1">
    <location>
        <begin position="26"/>
        <end position="174"/>
    </location>
</feature>
<dbReference type="EMBL" id="JACKXD010000001">
    <property type="protein sequence ID" value="MBB6645062.1"/>
    <property type="molecule type" value="Genomic_DNA"/>
</dbReference>
<protein>
    <recommendedName>
        <fullName evidence="1">Domain of unknown function domain-containing protein</fullName>
    </recommendedName>
</protein>
<sequence length="208" mass="23982">MKDGTNVQPSSADKSTAIDRVRGILTVNDRQILRTGELERNSRYRIRRRLRSSLLDWPIIDRHLPEGDLERVVENHEDMGAEVIISGLSVMYQMAADLSDKKDYNGPLFEDLLAEAISRSEDESGSITKTDISIEVKHSEPELKEIKQKLETDQATTEEYQYFAKKGNIKGFLQQRVDSGRSLFLRTPKWSDNKIIELDPKQELRKYK</sequence>
<dbReference type="Proteomes" id="UP000546257">
    <property type="component" value="Unassembled WGS sequence"/>
</dbReference>
<keyword evidence="3" id="KW-1185">Reference proteome</keyword>
<organism evidence="2 3">
    <name type="scientific">Halobellus ruber</name>
    <dbReference type="NCBI Taxonomy" id="2761102"/>
    <lineage>
        <taxon>Archaea</taxon>
        <taxon>Methanobacteriati</taxon>
        <taxon>Methanobacteriota</taxon>
        <taxon>Stenosarchaea group</taxon>
        <taxon>Halobacteria</taxon>
        <taxon>Halobacteriales</taxon>
        <taxon>Haloferacaceae</taxon>
        <taxon>Halobellus</taxon>
    </lineage>
</organism>
<dbReference type="InterPro" id="IPR058415">
    <property type="entry name" value="DUF8102"/>
</dbReference>
<gene>
    <name evidence="2" type="ORF">H5V44_01885</name>
</gene>
<dbReference type="AlphaFoldDB" id="A0A7J9SEW9"/>
<evidence type="ECO:0000313" key="2">
    <source>
        <dbReference type="EMBL" id="MBB6645062.1"/>
    </source>
</evidence>
<dbReference type="Pfam" id="PF26404">
    <property type="entry name" value="DUF8102"/>
    <property type="match status" value="1"/>
</dbReference>
<dbReference type="RefSeq" id="WP_185191440.1">
    <property type="nucleotide sequence ID" value="NZ_JACKXD010000001.1"/>
</dbReference>
<proteinExistence type="predicted"/>
<evidence type="ECO:0000313" key="3">
    <source>
        <dbReference type="Proteomes" id="UP000546257"/>
    </source>
</evidence>
<comment type="caution">
    <text evidence="2">The sequence shown here is derived from an EMBL/GenBank/DDBJ whole genome shotgun (WGS) entry which is preliminary data.</text>
</comment>